<dbReference type="PANTHER" id="PTHR42756:SF1">
    <property type="entry name" value="TRANSCRIPTIONAL REPRESSOR OF EMRAB OPERON"/>
    <property type="match status" value="1"/>
</dbReference>
<evidence type="ECO:0000256" key="2">
    <source>
        <dbReference type="ARBA" id="ARBA00023125"/>
    </source>
</evidence>
<proteinExistence type="predicted"/>
<reference evidence="5 6" key="1">
    <citation type="journal article" date="2015" name="Stand. Genomic Sci.">
        <title>Genomic Encyclopedia of Bacterial and Archaeal Type Strains, Phase III: the genomes of soil and plant-associated and newly described type strains.</title>
        <authorList>
            <person name="Whitman W.B."/>
            <person name="Woyke T."/>
            <person name="Klenk H.P."/>
            <person name="Zhou Y."/>
            <person name="Lilburn T.G."/>
            <person name="Beck B.J."/>
            <person name="De Vos P."/>
            <person name="Vandamme P."/>
            <person name="Eisen J.A."/>
            <person name="Garrity G."/>
            <person name="Hugenholtz P."/>
            <person name="Kyrpides N.C."/>
        </authorList>
    </citation>
    <scope>NUCLEOTIDE SEQUENCE [LARGE SCALE GENOMIC DNA]</scope>
    <source>
        <strain evidence="5 6">CGMCC 1.10116</strain>
    </source>
</reference>
<sequence>MAKNYFGRSHKERLSLLLWFRLARFYNQSIRLSNQHLKKWDLTIAQFDLLVQIGAHQPISQQELAEKLLVTKGNMTQMLAKVEKSGLIERKQEWRTKLISLTEKGEQLFEEIVPIQEQFQAAQFHSLTKDEQKQLLTLLKKLQKQKISKQN</sequence>
<dbReference type="PANTHER" id="PTHR42756">
    <property type="entry name" value="TRANSCRIPTIONAL REGULATOR, MARR"/>
    <property type="match status" value="1"/>
</dbReference>
<keyword evidence="6" id="KW-1185">Reference proteome</keyword>
<feature type="domain" description="HTH marR-type" evidence="4">
    <location>
        <begin position="11"/>
        <end position="144"/>
    </location>
</feature>
<name>A0A562QR17_9BACI</name>
<dbReference type="GO" id="GO:0003700">
    <property type="term" value="F:DNA-binding transcription factor activity"/>
    <property type="evidence" value="ECO:0007669"/>
    <property type="project" value="InterPro"/>
</dbReference>
<dbReference type="GO" id="GO:0003677">
    <property type="term" value="F:DNA binding"/>
    <property type="evidence" value="ECO:0007669"/>
    <property type="project" value="UniProtKB-KW"/>
</dbReference>
<dbReference type="PRINTS" id="PR00598">
    <property type="entry name" value="HTHMARR"/>
</dbReference>
<evidence type="ECO:0000313" key="6">
    <source>
        <dbReference type="Proteomes" id="UP000315711"/>
    </source>
</evidence>
<dbReference type="InterPro" id="IPR000835">
    <property type="entry name" value="HTH_MarR-typ"/>
</dbReference>
<evidence type="ECO:0000256" key="3">
    <source>
        <dbReference type="ARBA" id="ARBA00023163"/>
    </source>
</evidence>
<keyword evidence="2 5" id="KW-0238">DNA-binding</keyword>
<evidence type="ECO:0000313" key="5">
    <source>
        <dbReference type="EMBL" id="TWI59174.1"/>
    </source>
</evidence>
<keyword evidence="1" id="KW-0805">Transcription regulation</keyword>
<dbReference type="SUPFAM" id="SSF46785">
    <property type="entry name" value="Winged helix' DNA-binding domain"/>
    <property type="match status" value="1"/>
</dbReference>
<dbReference type="Gene3D" id="1.10.10.10">
    <property type="entry name" value="Winged helix-like DNA-binding domain superfamily/Winged helix DNA-binding domain"/>
    <property type="match status" value="1"/>
</dbReference>
<dbReference type="RefSeq" id="WP_144449251.1">
    <property type="nucleotide sequence ID" value="NZ_VLKZ01000002.1"/>
</dbReference>
<evidence type="ECO:0000256" key="1">
    <source>
        <dbReference type="ARBA" id="ARBA00023015"/>
    </source>
</evidence>
<dbReference type="OrthoDB" id="158803at2"/>
<organism evidence="5 6">
    <name type="scientific">Halalkalibacter nanhaiisediminis</name>
    <dbReference type="NCBI Taxonomy" id="688079"/>
    <lineage>
        <taxon>Bacteria</taxon>
        <taxon>Bacillati</taxon>
        <taxon>Bacillota</taxon>
        <taxon>Bacilli</taxon>
        <taxon>Bacillales</taxon>
        <taxon>Bacillaceae</taxon>
        <taxon>Halalkalibacter</taxon>
    </lineage>
</organism>
<dbReference type="InterPro" id="IPR011991">
    <property type="entry name" value="ArsR-like_HTH"/>
</dbReference>
<gene>
    <name evidence="5" type="ORF">IQ10_00887</name>
</gene>
<dbReference type="PROSITE" id="PS50995">
    <property type="entry name" value="HTH_MARR_2"/>
    <property type="match status" value="1"/>
</dbReference>
<dbReference type="InterPro" id="IPR036390">
    <property type="entry name" value="WH_DNA-bd_sf"/>
</dbReference>
<dbReference type="AlphaFoldDB" id="A0A562QR17"/>
<accession>A0A562QR17</accession>
<dbReference type="SMART" id="SM00347">
    <property type="entry name" value="HTH_MARR"/>
    <property type="match status" value="1"/>
</dbReference>
<dbReference type="CDD" id="cd00090">
    <property type="entry name" value="HTH_ARSR"/>
    <property type="match status" value="1"/>
</dbReference>
<protein>
    <submittedName>
        <fullName evidence="5">DNA-binding MarR family transcriptional regulator</fullName>
    </submittedName>
</protein>
<evidence type="ECO:0000259" key="4">
    <source>
        <dbReference type="PROSITE" id="PS50995"/>
    </source>
</evidence>
<dbReference type="EMBL" id="VLKZ01000002">
    <property type="protein sequence ID" value="TWI59174.1"/>
    <property type="molecule type" value="Genomic_DNA"/>
</dbReference>
<dbReference type="Pfam" id="PF01047">
    <property type="entry name" value="MarR"/>
    <property type="match status" value="1"/>
</dbReference>
<dbReference type="InterPro" id="IPR036388">
    <property type="entry name" value="WH-like_DNA-bd_sf"/>
</dbReference>
<keyword evidence="3" id="KW-0804">Transcription</keyword>
<dbReference type="Proteomes" id="UP000315711">
    <property type="component" value="Unassembled WGS sequence"/>
</dbReference>
<comment type="caution">
    <text evidence="5">The sequence shown here is derived from an EMBL/GenBank/DDBJ whole genome shotgun (WGS) entry which is preliminary data.</text>
</comment>